<evidence type="ECO:0000256" key="3">
    <source>
        <dbReference type="ARBA" id="ARBA00022840"/>
    </source>
</evidence>
<dbReference type="Gene3D" id="3.30.930.10">
    <property type="entry name" value="Bira Bifunctional Protein, Domain 2"/>
    <property type="match status" value="1"/>
</dbReference>
<dbReference type="SUPFAM" id="SSF55681">
    <property type="entry name" value="Class II aaRS and biotin synthetases"/>
    <property type="match status" value="1"/>
</dbReference>
<dbReference type="InterPro" id="IPR004364">
    <property type="entry name" value="Aa-tRNA-synt_II"/>
</dbReference>
<proteinExistence type="predicted"/>
<keyword evidence="2" id="KW-0547">Nucleotide-binding</keyword>
<dbReference type="InterPro" id="IPR045864">
    <property type="entry name" value="aa-tRNA-synth_II/BPL/LPL"/>
</dbReference>
<keyword evidence="1" id="KW-0436">Ligase</keyword>
<evidence type="ECO:0000256" key="2">
    <source>
        <dbReference type="ARBA" id="ARBA00022741"/>
    </source>
</evidence>
<evidence type="ECO:0000256" key="1">
    <source>
        <dbReference type="ARBA" id="ARBA00022598"/>
    </source>
</evidence>
<dbReference type="GO" id="GO:0005524">
    <property type="term" value="F:ATP binding"/>
    <property type="evidence" value="ECO:0007669"/>
    <property type="project" value="InterPro"/>
</dbReference>
<evidence type="ECO:0000313" key="5">
    <source>
        <dbReference type="EMBL" id="QBK92215.1"/>
    </source>
</evidence>
<keyword evidence="5" id="KW-0030">Aminoacyl-tRNA synthetase</keyword>
<feature type="domain" description="Aminoacyl-tRNA synthetase class II (D/K/N)" evidence="4">
    <location>
        <begin position="49"/>
        <end position="317"/>
    </location>
</feature>
<name>A0A481Z9R2_9VIRU</name>
<dbReference type="GO" id="GO:0004812">
    <property type="term" value="F:aminoacyl-tRNA ligase activity"/>
    <property type="evidence" value="ECO:0007669"/>
    <property type="project" value="UniProtKB-KW"/>
</dbReference>
<keyword evidence="3" id="KW-0067">ATP-binding</keyword>
<gene>
    <name evidence="5" type="ORF">LCPAC304_05620</name>
</gene>
<sequence>MLSRVRRSNALFTSSKISTLSLRPILGSSKRLFSSTDDTLSRDDFDHTVTSLRSFFTEKGWKEVTMQHRPSILAACEDPWNLVPFTFQGVTWPLPQTSQMWLEWELLNHPNVPGIFTLSTSYRAEPDPIPGRHQTIFPMFEIEGKGDYVDLRRTLKEMFQHLGFGKQETFRDINYCDACAEVGAKSIEAKEEGELCQKFGNILFINRFPEESFPFWNMKREPSAIPVHVDEHIEWKPITIARKTDVVAYGHETVGGAERETDPNKMRNCFETISDGKYAAKLRELFGKERVQEEMDQFLSLDFFTRFGAGIGIHRLVRAEKLHNILPNTPHPLYPQYSII</sequence>
<dbReference type="Pfam" id="PF00152">
    <property type="entry name" value="tRNA-synt_2"/>
    <property type="match status" value="1"/>
</dbReference>
<accession>A0A481Z9R2</accession>
<protein>
    <submittedName>
        <fullName evidence="5">Aspartyl/asparaginyl-tRNA synthetase</fullName>
    </submittedName>
</protein>
<reference evidence="5" key="1">
    <citation type="journal article" date="2019" name="MBio">
        <title>Virus Genomes from Deep Sea Sediments Expand the Ocean Megavirome and Support Independent Origins of Viral Gigantism.</title>
        <authorList>
            <person name="Backstrom D."/>
            <person name="Yutin N."/>
            <person name="Jorgensen S.L."/>
            <person name="Dharamshi J."/>
            <person name="Homa F."/>
            <person name="Zaremba-Niedwiedzka K."/>
            <person name="Spang A."/>
            <person name="Wolf Y.I."/>
            <person name="Koonin E.V."/>
            <person name="Ettema T.J."/>
        </authorList>
    </citation>
    <scope>NUCLEOTIDE SEQUENCE</scope>
</reference>
<organism evidence="5">
    <name type="scientific">Pithovirus LCPAC304</name>
    <dbReference type="NCBI Taxonomy" id="2506594"/>
    <lineage>
        <taxon>Viruses</taxon>
        <taxon>Pithoviruses</taxon>
    </lineage>
</organism>
<evidence type="ECO:0000259" key="4">
    <source>
        <dbReference type="Pfam" id="PF00152"/>
    </source>
</evidence>
<dbReference type="EMBL" id="MK500569">
    <property type="protein sequence ID" value="QBK92215.1"/>
    <property type="molecule type" value="Genomic_DNA"/>
</dbReference>